<feature type="non-terminal residue" evidence="4">
    <location>
        <position position="1"/>
    </location>
</feature>
<dbReference type="RefSeq" id="XP_019614480.1">
    <property type="nucleotide sequence ID" value="XM_019758921.1"/>
</dbReference>
<evidence type="ECO:0000256" key="1">
    <source>
        <dbReference type="SAM" id="MobiDB-lite"/>
    </source>
</evidence>
<dbReference type="AlphaFoldDB" id="A0A6P4XD57"/>
<evidence type="ECO:0000313" key="3">
    <source>
        <dbReference type="Proteomes" id="UP000515135"/>
    </source>
</evidence>
<organism evidence="3 4">
    <name type="scientific">Branchiostoma belcheri</name>
    <name type="common">Amphioxus</name>
    <dbReference type="NCBI Taxonomy" id="7741"/>
    <lineage>
        <taxon>Eukaryota</taxon>
        <taxon>Metazoa</taxon>
        <taxon>Chordata</taxon>
        <taxon>Cephalochordata</taxon>
        <taxon>Leptocardii</taxon>
        <taxon>Amphioxiformes</taxon>
        <taxon>Branchiostomatidae</taxon>
        <taxon>Branchiostoma</taxon>
    </lineage>
</organism>
<sequence length="453" mass="52656">ECAKKVYGCSFKCQETCHCYRFKITQDHFCWYNDNNSTDYNIQDTKKGHNSRDHIRVMDHHIRVMDHHIRDLHYQTTRPERTYPETTRPERTYPETTRPERTYPETTRPERTYPETTRPERTYPETTRPERTYPETTRPEKTYPETTRPERTYPETTRPEKTYPETTKPEIYTTTTYKTPRKVTTPSSTTRPEYTTKPEIYTTNPETTPEIMRTTTPKIIYTSSKTTPAVTTECPDDMYDPCAFSCYDMCHSMRQSVTECKYGHDETCVPQCGYHRKCPKGYCLISSNECVREVDCDCRLENGTVVQPNTKWMEGKCMQCSCEANKMVCRDICQVTTTTPVTEPTATTVTTTTTTTAKTTTLATTTTTKTTRPPHEDKCFCYGYGKCGHFVSYDSCHYNFDGRCTYVLTRDMGKQEFEVMTVLDECGFPGTTCPVALIVRYRDCEIKMEAGYK</sequence>
<dbReference type="KEGG" id="bbel:109462382"/>
<feature type="region of interest" description="Disordered" evidence="1">
    <location>
        <begin position="179"/>
        <end position="209"/>
    </location>
</feature>
<evidence type="ECO:0000259" key="2">
    <source>
        <dbReference type="PROSITE" id="PS51233"/>
    </source>
</evidence>
<feature type="non-terminal residue" evidence="4">
    <location>
        <position position="453"/>
    </location>
</feature>
<dbReference type="PANTHER" id="PTHR21523">
    <property type="match status" value="1"/>
</dbReference>
<evidence type="ECO:0000313" key="4">
    <source>
        <dbReference type="RefSeq" id="XP_019614480.1"/>
    </source>
</evidence>
<dbReference type="Proteomes" id="UP000515135">
    <property type="component" value="Unplaced"/>
</dbReference>
<dbReference type="PROSITE" id="PS51233">
    <property type="entry name" value="VWFD"/>
    <property type="match status" value="1"/>
</dbReference>
<gene>
    <name evidence="4" type="primary">LOC109462382</name>
</gene>
<feature type="region of interest" description="Disordered" evidence="1">
    <location>
        <begin position="76"/>
        <end position="164"/>
    </location>
</feature>
<dbReference type="Pfam" id="PF00094">
    <property type="entry name" value="VWD"/>
    <property type="match status" value="1"/>
</dbReference>
<proteinExistence type="predicted"/>
<dbReference type="GeneID" id="109462382"/>
<feature type="compositionally biased region" description="Basic and acidic residues" evidence="1">
    <location>
        <begin position="76"/>
        <end position="163"/>
    </location>
</feature>
<feature type="domain" description="VWFD" evidence="2">
    <location>
        <begin position="379"/>
        <end position="453"/>
    </location>
</feature>
<accession>A0A6P4XD57</accession>
<name>A0A6P4XD57_BRABE</name>
<keyword evidence="3" id="KW-1185">Reference proteome</keyword>
<protein>
    <submittedName>
        <fullName evidence="4">Cell wall protein RTB1-like</fullName>
    </submittedName>
</protein>
<dbReference type="OrthoDB" id="6158332at2759"/>
<dbReference type="PANTHER" id="PTHR21523:SF47">
    <property type="entry name" value="SALIVARY GLUE PROTEIN SGS-3"/>
    <property type="match status" value="1"/>
</dbReference>
<dbReference type="InterPro" id="IPR001846">
    <property type="entry name" value="VWF_type-D"/>
</dbReference>
<reference evidence="4" key="1">
    <citation type="submission" date="2025-08" db="UniProtKB">
        <authorList>
            <consortium name="RefSeq"/>
        </authorList>
    </citation>
    <scope>IDENTIFICATION</scope>
    <source>
        <tissue evidence="4">Gonad</tissue>
    </source>
</reference>